<proteinExistence type="predicted"/>
<protein>
    <submittedName>
        <fullName evidence="1">Uncharacterized protein</fullName>
    </submittedName>
</protein>
<dbReference type="AlphaFoldDB" id="A0AAV5A5W1"/>
<dbReference type="Proteomes" id="UP001050691">
    <property type="component" value="Unassembled WGS sequence"/>
</dbReference>
<sequence>MNPPQNPRFIYYEVSTPPPPTPSINERNVNLVPPYIHNLPPTPPGNPGKSILYLPHRLFVGPDALSANFHPSVIPNIYPSNFPLPRISGLLPTDITVPLTSKLIPLKESAYTTQPNAHTETAIEINALANSDQTKLKTVKACTSFWENVCAYAGHETCVNPPGLPPLNTWTSDRRIPVPTAEEQAMGVKALAGWYLWHFNRPATMPSMTSEPSVQREVAIQMTEPLNALLKTRYTPLKPPRGNLTEYSGIPQTKVGAVADNGKFLWSSTEVSAKLIRQLWGQLHFFGCRLGFVTNGSMVMLVARTNPNTLILSVPKKWTDNTVLTALAGLSFAGVDMAYLNEEGSSQLLNTYLCPEAHRKAAWPEASQGQQGGRQGQ</sequence>
<comment type="caution">
    <text evidence="1">The sequence shown here is derived from an EMBL/GenBank/DDBJ whole genome shotgun (WGS) entry which is preliminary data.</text>
</comment>
<accession>A0AAV5A5W1</accession>
<name>A0AAV5A5W1_9AGAM</name>
<keyword evidence="2" id="KW-1185">Reference proteome</keyword>
<gene>
    <name evidence="1" type="ORF">Clacol_004218</name>
</gene>
<reference evidence="1" key="1">
    <citation type="submission" date="2021-10" db="EMBL/GenBank/DDBJ databases">
        <title>De novo Genome Assembly of Clathrus columnatus (Basidiomycota, Fungi) Using Illumina and Nanopore Sequence Data.</title>
        <authorList>
            <person name="Ogiso-Tanaka E."/>
            <person name="Itagaki H."/>
            <person name="Hosoya T."/>
            <person name="Hosaka K."/>
        </authorList>
    </citation>
    <scope>NUCLEOTIDE SEQUENCE</scope>
    <source>
        <strain evidence="1">MO-923</strain>
    </source>
</reference>
<dbReference type="EMBL" id="BPWL01000004">
    <property type="protein sequence ID" value="GJJ09992.1"/>
    <property type="molecule type" value="Genomic_DNA"/>
</dbReference>
<organism evidence="1 2">
    <name type="scientific">Clathrus columnatus</name>
    <dbReference type="NCBI Taxonomy" id="1419009"/>
    <lineage>
        <taxon>Eukaryota</taxon>
        <taxon>Fungi</taxon>
        <taxon>Dikarya</taxon>
        <taxon>Basidiomycota</taxon>
        <taxon>Agaricomycotina</taxon>
        <taxon>Agaricomycetes</taxon>
        <taxon>Phallomycetidae</taxon>
        <taxon>Phallales</taxon>
        <taxon>Clathraceae</taxon>
        <taxon>Clathrus</taxon>
    </lineage>
</organism>
<evidence type="ECO:0000313" key="2">
    <source>
        <dbReference type="Proteomes" id="UP001050691"/>
    </source>
</evidence>
<evidence type="ECO:0000313" key="1">
    <source>
        <dbReference type="EMBL" id="GJJ09992.1"/>
    </source>
</evidence>